<evidence type="ECO:0000313" key="2">
    <source>
        <dbReference type="Proteomes" id="UP000024635"/>
    </source>
</evidence>
<sequence length="126" mass="14106">MTCLAPTIPVAGSRQVKRGNTRGKRGMGAPTLPILAFVAQLPCVATYVADGGALDSWTYYVREKRVPVTAYNIILTSGYQFQYKMGQPRPLHMRCTMRYESEYNGDHRIVDVTMRRETLYAGTPNA</sequence>
<reference evidence="2" key="1">
    <citation type="journal article" date="2015" name="Nat. Genet.">
        <title>The genome and transcriptome of the zoonotic hookworm Ancylostoma ceylanicum identify infection-specific gene families.</title>
        <authorList>
            <person name="Schwarz E.M."/>
            <person name="Hu Y."/>
            <person name="Antoshechkin I."/>
            <person name="Miller M.M."/>
            <person name="Sternberg P.W."/>
            <person name="Aroian R.V."/>
        </authorList>
    </citation>
    <scope>NUCLEOTIDE SEQUENCE</scope>
    <source>
        <strain evidence="2">HY135</strain>
    </source>
</reference>
<keyword evidence="2" id="KW-1185">Reference proteome</keyword>
<dbReference type="Proteomes" id="UP000024635">
    <property type="component" value="Unassembled WGS sequence"/>
</dbReference>
<evidence type="ECO:0000313" key="1">
    <source>
        <dbReference type="EMBL" id="EYC12324.1"/>
    </source>
</evidence>
<accession>A0A016UAG6</accession>
<comment type="caution">
    <text evidence="1">The sequence shown here is derived from an EMBL/GenBank/DDBJ whole genome shotgun (WGS) entry which is preliminary data.</text>
</comment>
<proteinExistence type="predicted"/>
<protein>
    <submittedName>
        <fullName evidence="1">Uncharacterized protein</fullName>
    </submittedName>
</protein>
<dbReference type="EMBL" id="JARK01001384">
    <property type="protein sequence ID" value="EYC12324.1"/>
    <property type="molecule type" value="Genomic_DNA"/>
</dbReference>
<dbReference type="AlphaFoldDB" id="A0A016UAG6"/>
<gene>
    <name evidence="1" type="primary">Acey_s0048.g1727</name>
    <name evidence="1" type="ORF">Y032_0048g1727</name>
</gene>
<organism evidence="1 2">
    <name type="scientific">Ancylostoma ceylanicum</name>
    <dbReference type="NCBI Taxonomy" id="53326"/>
    <lineage>
        <taxon>Eukaryota</taxon>
        <taxon>Metazoa</taxon>
        <taxon>Ecdysozoa</taxon>
        <taxon>Nematoda</taxon>
        <taxon>Chromadorea</taxon>
        <taxon>Rhabditida</taxon>
        <taxon>Rhabditina</taxon>
        <taxon>Rhabditomorpha</taxon>
        <taxon>Strongyloidea</taxon>
        <taxon>Ancylostomatidae</taxon>
        <taxon>Ancylostomatinae</taxon>
        <taxon>Ancylostoma</taxon>
    </lineage>
</organism>
<name>A0A016UAG6_9BILA</name>